<name>A0ABS2ZHF8_9BACL</name>
<dbReference type="InterPro" id="IPR035965">
    <property type="entry name" value="PAS-like_dom_sf"/>
</dbReference>
<proteinExistence type="predicted"/>
<dbReference type="Pfam" id="PF13426">
    <property type="entry name" value="PAS_9"/>
    <property type="match status" value="1"/>
</dbReference>
<dbReference type="InterPro" id="IPR004358">
    <property type="entry name" value="Sig_transdc_His_kin-like_C"/>
</dbReference>
<feature type="transmembrane region" description="Helical" evidence="9">
    <location>
        <begin position="102"/>
        <end position="122"/>
    </location>
</feature>
<dbReference type="PANTHER" id="PTHR43065">
    <property type="entry name" value="SENSOR HISTIDINE KINASE"/>
    <property type="match status" value="1"/>
</dbReference>
<dbReference type="Proteomes" id="UP001319060">
    <property type="component" value="Unassembled WGS sequence"/>
</dbReference>
<dbReference type="InterPro" id="IPR005467">
    <property type="entry name" value="His_kinase_dom"/>
</dbReference>
<dbReference type="SUPFAM" id="SSF55874">
    <property type="entry name" value="ATPase domain of HSP90 chaperone/DNA topoisomerase II/histidine kinase"/>
    <property type="match status" value="1"/>
</dbReference>
<feature type="transmembrane region" description="Helical" evidence="9">
    <location>
        <begin position="167"/>
        <end position="191"/>
    </location>
</feature>
<keyword evidence="5" id="KW-0547">Nucleotide-binding</keyword>
<keyword evidence="3" id="KW-0597">Phosphoprotein</keyword>
<evidence type="ECO:0000256" key="1">
    <source>
        <dbReference type="ARBA" id="ARBA00000085"/>
    </source>
</evidence>
<evidence type="ECO:0000256" key="8">
    <source>
        <dbReference type="ARBA" id="ARBA00023012"/>
    </source>
</evidence>
<dbReference type="PANTHER" id="PTHR43065:SF10">
    <property type="entry name" value="PEROXIDE STRESS-ACTIVATED HISTIDINE KINASE MAK3"/>
    <property type="match status" value="1"/>
</dbReference>
<feature type="transmembrane region" description="Helical" evidence="9">
    <location>
        <begin position="6"/>
        <end position="27"/>
    </location>
</feature>
<evidence type="ECO:0000313" key="13">
    <source>
        <dbReference type="EMBL" id="MBN3546759.1"/>
    </source>
</evidence>
<protein>
    <recommendedName>
        <fullName evidence="2">histidine kinase</fullName>
        <ecNumber evidence="2">2.7.13.3</ecNumber>
    </recommendedName>
</protein>
<keyword evidence="4" id="KW-0808">Transferase</keyword>
<dbReference type="PROSITE" id="PS50112">
    <property type="entry name" value="PAS"/>
    <property type="match status" value="1"/>
</dbReference>
<comment type="caution">
    <text evidence="13">The sequence shown here is derived from an EMBL/GenBank/DDBJ whole genome shotgun (WGS) entry which is preliminary data.</text>
</comment>
<dbReference type="InterPro" id="IPR000014">
    <property type="entry name" value="PAS"/>
</dbReference>
<dbReference type="InterPro" id="IPR036097">
    <property type="entry name" value="HisK_dim/P_sf"/>
</dbReference>
<accession>A0ABS2ZHF8</accession>
<evidence type="ECO:0000256" key="5">
    <source>
        <dbReference type="ARBA" id="ARBA00022741"/>
    </source>
</evidence>
<dbReference type="CDD" id="cd00082">
    <property type="entry name" value="HisKA"/>
    <property type="match status" value="1"/>
</dbReference>
<keyword evidence="9" id="KW-1133">Transmembrane helix</keyword>
<dbReference type="SUPFAM" id="SSF55785">
    <property type="entry name" value="PYP-like sensor domain (PAS domain)"/>
    <property type="match status" value="1"/>
</dbReference>
<evidence type="ECO:0000256" key="2">
    <source>
        <dbReference type="ARBA" id="ARBA00012438"/>
    </source>
</evidence>
<keyword evidence="14" id="KW-1185">Reference proteome</keyword>
<reference evidence="13 14" key="1">
    <citation type="submission" date="2021-01" db="EMBL/GenBank/DDBJ databases">
        <title>Genome Sequencing of Type Strains.</title>
        <authorList>
            <person name="Lemaire J.F."/>
            <person name="Inderbitzin P."/>
            <person name="Collins S.B."/>
            <person name="Wespe N."/>
            <person name="Knight-Connoni V."/>
        </authorList>
    </citation>
    <scope>NUCLEOTIDE SEQUENCE [LARGE SCALE GENOMIC DNA]</scope>
    <source>
        <strain evidence="13 14">DSM 14730</strain>
    </source>
</reference>
<evidence type="ECO:0000256" key="7">
    <source>
        <dbReference type="ARBA" id="ARBA00022840"/>
    </source>
</evidence>
<dbReference type="EMBL" id="JAFHKS010000044">
    <property type="protein sequence ID" value="MBN3546759.1"/>
    <property type="molecule type" value="Genomic_DNA"/>
</dbReference>
<feature type="transmembrane region" description="Helical" evidence="9">
    <location>
        <begin position="203"/>
        <end position="224"/>
    </location>
</feature>
<gene>
    <name evidence="13" type="ORF">JYA64_15735</name>
</gene>
<organism evidence="13 14">
    <name type="scientific">Fictibacillus barbaricus</name>
    <dbReference type="NCBI Taxonomy" id="182136"/>
    <lineage>
        <taxon>Bacteria</taxon>
        <taxon>Bacillati</taxon>
        <taxon>Bacillota</taxon>
        <taxon>Bacilli</taxon>
        <taxon>Bacillales</taxon>
        <taxon>Fictibacillaceae</taxon>
        <taxon>Fictibacillus</taxon>
    </lineage>
</organism>
<feature type="transmembrane region" description="Helical" evidence="9">
    <location>
        <begin position="39"/>
        <end position="58"/>
    </location>
</feature>
<evidence type="ECO:0000259" key="12">
    <source>
        <dbReference type="PROSITE" id="PS50924"/>
    </source>
</evidence>
<dbReference type="PRINTS" id="PR00344">
    <property type="entry name" value="BCTRLSENSOR"/>
</dbReference>
<evidence type="ECO:0000259" key="11">
    <source>
        <dbReference type="PROSITE" id="PS50112"/>
    </source>
</evidence>
<evidence type="ECO:0000256" key="9">
    <source>
        <dbReference type="PROSITE-ProRule" id="PRU00244"/>
    </source>
</evidence>
<feature type="transmembrane region" description="Helical" evidence="9">
    <location>
        <begin position="134"/>
        <end position="155"/>
    </location>
</feature>
<dbReference type="Gene3D" id="3.30.565.10">
    <property type="entry name" value="Histidine kinase-like ATPase, C-terminal domain"/>
    <property type="match status" value="1"/>
</dbReference>
<dbReference type="PROSITE" id="PS50109">
    <property type="entry name" value="HIS_KIN"/>
    <property type="match status" value="1"/>
</dbReference>
<dbReference type="Gene3D" id="3.30.450.20">
    <property type="entry name" value="PAS domain"/>
    <property type="match status" value="1"/>
</dbReference>
<dbReference type="NCBIfam" id="TIGR00229">
    <property type="entry name" value="sensory_box"/>
    <property type="match status" value="1"/>
</dbReference>
<feature type="domain" description="MHYT" evidence="12">
    <location>
        <begin position="3"/>
        <end position="188"/>
    </location>
</feature>
<feature type="domain" description="PAS" evidence="11">
    <location>
        <begin position="242"/>
        <end position="284"/>
    </location>
</feature>
<dbReference type="InterPro" id="IPR005330">
    <property type="entry name" value="MHYT_dom"/>
</dbReference>
<evidence type="ECO:0000259" key="10">
    <source>
        <dbReference type="PROSITE" id="PS50109"/>
    </source>
</evidence>
<feature type="transmembrane region" description="Helical" evidence="9">
    <location>
        <begin position="70"/>
        <end position="90"/>
    </location>
</feature>
<dbReference type="SUPFAM" id="SSF47384">
    <property type="entry name" value="Homodimeric domain of signal transducing histidine kinase"/>
    <property type="match status" value="1"/>
</dbReference>
<keyword evidence="6" id="KW-0418">Kinase</keyword>
<feature type="domain" description="Histidine kinase" evidence="10">
    <location>
        <begin position="378"/>
        <end position="584"/>
    </location>
</feature>
<comment type="catalytic activity">
    <reaction evidence="1">
        <text>ATP + protein L-histidine = ADP + protein N-phospho-L-histidine.</text>
        <dbReference type="EC" id="2.7.13.3"/>
    </reaction>
</comment>
<keyword evidence="9" id="KW-0812">Transmembrane</keyword>
<evidence type="ECO:0000256" key="3">
    <source>
        <dbReference type="ARBA" id="ARBA00022553"/>
    </source>
</evidence>
<dbReference type="SMART" id="SM00387">
    <property type="entry name" value="HATPase_c"/>
    <property type="match status" value="1"/>
</dbReference>
<evidence type="ECO:0000256" key="4">
    <source>
        <dbReference type="ARBA" id="ARBA00022679"/>
    </source>
</evidence>
<dbReference type="PROSITE" id="PS50924">
    <property type="entry name" value="MHYT"/>
    <property type="match status" value="1"/>
</dbReference>
<sequence length="595" mass="67772">MDHNLYIVILSLFVCFLFTLISIDWAIRRSEEQKSQHHFLLIGSVTMGIALWATHYMGMLSIQNPVPSAYNLPVMTAAFGTGIVFSYISFYHFTSQQPQKKMWVSVTSYSLGLILVHVIGIMSFHVHMSIQPNTLLIILSLFSAIFFSWLGFHILRKNYRFKKISASLAFTAGVSFMHYIGEMALIAGIPTFNWYSDFPLNNINIVVTLLVFGATTVVLVLYILEQRNQKKLFQQRMDLLESEHRYNSLFELNREGVFVIGPDRHFIRVNPSFEKITGYTIEELQCMPYTKLLDKSEIDTSLHFYKKVMQGETAERTLTIFHKSGKEVELDITSIPYSLSNDIKAVIGIAKDMTAVNEAHNFKQRANTLAYVGELAAGLAHEIRNPLTSIKGFAQLFQSQNTIEETEHFLGIMLRETDRINFIISQLMILARPHMILKHDHDLNEVIKRSLKCMEDETDFQTTRLNLELPDQPVLFTCEENLMTQLFLNILKNSLEATSSRGNILVKLKNNDKNIQIIIQDDGPGIPDHLLSKLGQPFYTTKEGNPGLGLLICYQIVQNHGGKMHIQSKEGCGTRVSLEFPLNVPSEELALEMSF</sequence>
<dbReference type="SMART" id="SM00388">
    <property type="entry name" value="HisKA"/>
    <property type="match status" value="1"/>
</dbReference>
<dbReference type="Gene3D" id="1.10.287.130">
    <property type="match status" value="1"/>
</dbReference>
<dbReference type="InterPro" id="IPR003661">
    <property type="entry name" value="HisK_dim/P_dom"/>
</dbReference>
<dbReference type="CDD" id="cd00075">
    <property type="entry name" value="HATPase"/>
    <property type="match status" value="1"/>
</dbReference>
<dbReference type="Pfam" id="PF00512">
    <property type="entry name" value="HisKA"/>
    <property type="match status" value="1"/>
</dbReference>
<dbReference type="InterPro" id="IPR036890">
    <property type="entry name" value="HATPase_C_sf"/>
</dbReference>
<keyword evidence="9" id="KW-0472">Membrane</keyword>
<dbReference type="RefSeq" id="WP_188401062.1">
    <property type="nucleotide sequence ID" value="NZ_BMCE01000001.1"/>
</dbReference>
<dbReference type="InterPro" id="IPR003594">
    <property type="entry name" value="HATPase_dom"/>
</dbReference>
<dbReference type="Pfam" id="PF02518">
    <property type="entry name" value="HATPase_c"/>
    <property type="match status" value="1"/>
</dbReference>
<keyword evidence="7" id="KW-0067">ATP-binding</keyword>
<dbReference type="SMART" id="SM00091">
    <property type="entry name" value="PAS"/>
    <property type="match status" value="1"/>
</dbReference>
<evidence type="ECO:0000313" key="14">
    <source>
        <dbReference type="Proteomes" id="UP001319060"/>
    </source>
</evidence>
<dbReference type="EC" id="2.7.13.3" evidence="2"/>
<keyword evidence="8" id="KW-0902">Two-component regulatory system</keyword>
<dbReference type="CDD" id="cd00130">
    <property type="entry name" value="PAS"/>
    <property type="match status" value="1"/>
</dbReference>
<evidence type="ECO:0000256" key="6">
    <source>
        <dbReference type="ARBA" id="ARBA00022777"/>
    </source>
</evidence>
<dbReference type="Pfam" id="PF03707">
    <property type="entry name" value="MHYT"/>
    <property type="match status" value="2"/>
</dbReference>